<proteinExistence type="predicted"/>
<reference evidence="1 2" key="1">
    <citation type="submission" date="2013-01" db="EMBL/GenBank/DDBJ databases">
        <authorList>
            <person name="Bench S."/>
        </authorList>
    </citation>
    <scope>NUCLEOTIDE SEQUENCE [LARGE SCALE GENOMIC DNA]</scope>
    <source>
        <strain evidence="1 2">WH 8502</strain>
    </source>
</reference>
<gene>
    <name evidence="1" type="ORF">CWATWH8502_4709</name>
</gene>
<evidence type="ECO:0000313" key="2">
    <source>
        <dbReference type="Proteomes" id="UP000018348"/>
    </source>
</evidence>
<dbReference type="GO" id="GO:0009035">
    <property type="term" value="F:type I site-specific deoxyribonuclease activity"/>
    <property type="evidence" value="ECO:0007669"/>
    <property type="project" value="UniProtKB-EC"/>
</dbReference>
<accession>T2IFW1</accession>
<comment type="caution">
    <text evidence="1">The sequence shown here is derived from an EMBL/GenBank/DDBJ whole genome shotgun (WGS) entry which is preliminary data.</text>
</comment>
<dbReference type="Proteomes" id="UP000018348">
    <property type="component" value="Unassembled WGS sequence"/>
</dbReference>
<dbReference type="EMBL" id="CAQK01000649">
    <property type="protein sequence ID" value="CCQ52381.1"/>
    <property type="molecule type" value="Genomic_DNA"/>
</dbReference>
<reference evidence="1 2" key="2">
    <citation type="submission" date="2013-09" db="EMBL/GenBank/DDBJ databases">
        <title>Whole genome comparison of six Crocosphaera watsonii strains with differing phenotypes.</title>
        <authorList>
            <person name="Bench S.R."/>
            <person name="Heller P."/>
            <person name="Frank I."/>
            <person name="Arciniega M."/>
            <person name="Shilova I.N."/>
            <person name="Zehr J.P."/>
        </authorList>
    </citation>
    <scope>NUCLEOTIDE SEQUENCE [LARGE SCALE GENOMIC DNA]</scope>
    <source>
        <strain evidence="1 2">WH 8502</strain>
    </source>
</reference>
<dbReference type="PANTHER" id="PTHR47396:SF1">
    <property type="entry name" value="ATP-DEPENDENT HELICASE IRC3-RELATED"/>
    <property type="match status" value="1"/>
</dbReference>
<evidence type="ECO:0000313" key="1">
    <source>
        <dbReference type="EMBL" id="CCQ52381.1"/>
    </source>
</evidence>
<sequence>MLDTGVDVPEILNLVFLKPVFSTVKFNQMIGRGTRLCPDLFGIRDDKREFLIFDLCGNFEYFEQQVTEKEQKPRESLTTRLFKARLVLSQQLNQDNKTLQEYILDNLHEHISSMEKENFFSASSIKYS</sequence>
<protein>
    <submittedName>
        <fullName evidence="1">Type I restriction-modification system, restriction subunit R</fullName>
        <ecNumber evidence="1">3.1.21.3</ecNumber>
    </submittedName>
</protein>
<name>T2IFW1_CROWT</name>
<dbReference type="RefSeq" id="WP_021831346.1">
    <property type="nucleotide sequence ID" value="NZ_CAQK01000649.1"/>
</dbReference>
<keyword evidence="1" id="KW-0378">Hydrolase</keyword>
<dbReference type="PANTHER" id="PTHR47396">
    <property type="entry name" value="TYPE I RESTRICTION ENZYME ECOKI R PROTEIN"/>
    <property type="match status" value="1"/>
</dbReference>
<dbReference type="Gene3D" id="3.40.50.300">
    <property type="entry name" value="P-loop containing nucleotide triphosphate hydrolases"/>
    <property type="match status" value="1"/>
</dbReference>
<dbReference type="InterPro" id="IPR027417">
    <property type="entry name" value="P-loop_NTPase"/>
</dbReference>
<dbReference type="InterPro" id="IPR050742">
    <property type="entry name" value="Helicase_Restrict-Modif_Enz"/>
</dbReference>
<dbReference type="AlphaFoldDB" id="T2IFW1"/>
<organism evidence="1 2">
    <name type="scientific">Crocosphaera watsonii WH 8502</name>
    <dbReference type="NCBI Taxonomy" id="423474"/>
    <lineage>
        <taxon>Bacteria</taxon>
        <taxon>Bacillati</taxon>
        <taxon>Cyanobacteriota</taxon>
        <taxon>Cyanophyceae</taxon>
        <taxon>Oscillatoriophycideae</taxon>
        <taxon>Chroococcales</taxon>
        <taxon>Aphanothecaceae</taxon>
        <taxon>Crocosphaera</taxon>
    </lineage>
</organism>
<dbReference type="EC" id="3.1.21.3" evidence="1"/>
<dbReference type="GO" id="GO:0005829">
    <property type="term" value="C:cytosol"/>
    <property type="evidence" value="ECO:0007669"/>
    <property type="project" value="TreeGrafter"/>
</dbReference>